<dbReference type="InterPro" id="IPR036259">
    <property type="entry name" value="MFS_trans_sf"/>
</dbReference>
<feature type="transmembrane region" description="Helical" evidence="4">
    <location>
        <begin position="45"/>
        <end position="66"/>
    </location>
</feature>
<organism evidence="6 7">
    <name type="scientific">Xenorhabdus thuongxuanensis</name>
    <dbReference type="NCBI Taxonomy" id="1873484"/>
    <lineage>
        <taxon>Bacteria</taxon>
        <taxon>Pseudomonadati</taxon>
        <taxon>Pseudomonadota</taxon>
        <taxon>Gammaproteobacteria</taxon>
        <taxon>Enterobacterales</taxon>
        <taxon>Morganellaceae</taxon>
        <taxon>Xenorhabdus</taxon>
    </lineage>
</organism>
<evidence type="ECO:0000256" key="3">
    <source>
        <dbReference type="ARBA" id="ARBA00023136"/>
    </source>
</evidence>
<dbReference type="PANTHER" id="PTHR23546:SF1">
    <property type="entry name" value="MEMBRANE PROTEIN"/>
    <property type="match status" value="1"/>
</dbReference>
<feature type="transmembrane region" description="Helical" evidence="4">
    <location>
        <begin position="220"/>
        <end position="238"/>
    </location>
</feature>
<evidence type="ECO:0000256" key="2">
    <source>
        <dbReference type="ARBA" id="ARBA00022989"/>
    </source>
</evidence>
<reference evidence="6 7" key="1">
    <citation type="submission" date="2016-09" db="EMBL/GenBank/DDBJ databases">
        <title>Xenorhabdus thuongxuanensis sp. nov. and Xenorhabdus eapokensis sp. nov., isolated from Steinernema species.</title>
        <authorList>
            <person name="Kaempfer P."/>
            <person name="Tobias N.J."/>
            <person name="Phan Ke L."/>
            <person name="Bode H.B."/>
            <person name="Glaeser S.P."/>
        </authorList>
    </citation>
    <scope>NUCLEOTIDE SEQUENCE [LARGE SCALE GENOMIC DNA]</scope>
    <source>
        <strain evidence="6 7">30TX1</strain>
    </source>
</reference>
<dbReference type="Gene3D" id="1.20.1250.20">
    <property type="entry name" value="MFS general substrate transporter like domains"/>
    <property type="match status" value="2"/>
</dbReference>
<feature type="transmembrane region" description="Helical" evidence="4">
    <location>
        <begin position="314"/>
        <end position="335"/>
    </location>
</feature>
<feature type="transmembrane region" description="Helical" evidence="4">
    <location>
        <begin position="108"/>
        <end position="128"/>
    </location>
</feature>
<dbReference type="GO" id="GO:0022857">
    <property type="term" value="F:transmembrane transporter activity"/>
    <property type="evidence" value="ECO:0007669"/>
    <property type="project" value="InterPro"/>
</dbReference>
<evidence type="ECO:0000313" key="6">
    <source>
        <dbReference type="EMBL" id="OKP06864.1"/>
    </source>
</evidence>
<feature type="transmembrane region" description="Helical" evidence="4">
    <location>
        <begin position="290"/>
        <end position="308"/>
    </location>
</feature>
<comment type="caution">
    <text evidence="6">The sequence shown here is derived from an EMBL/GenBank/DDBJ whole genome shotgun (WGS) entry which is preliminary data.</text>
</comment>
<evidence type="ECO:0000313" key="7">
    <source>
        <dbReference type="Proteomes" id="UP000186277"/>
    </source>
</evidence>
<evidence type="ECO:0000256" key="4">
    <source>
        <dbReference type="SAM" id="Phobius"/>
    </source>
</evidence>
<dbReference type="RefSeq" id="WP_074019880.1">
    <property type="nucleotide sequence ID" value="NZ_CAWMWP010000002.1"/>
</dbReference>
<evidence type="ECO:0000259" key="5">
    <source>
        <dbReference type="PROSITE" id="PS50850"/>
    </source>
</evidence>
<keyword evidence="3 4" id="KW-0472">Membrane</keyword>
<evidence type="ECO:0000256" key="1">
    <source>
        <dbReference type="ARBA" id="ARBA00022692"/>
    </source>
</evidence>
<keyword evidence="7" id="KW-1185">Reference proteome</keyword>
<name>A0A1Q5U309_9GAMM</name>
<dbReference type="PROSITE" id="PS50850">
    <property type="entry name" value="MFS"/>
    <property type="match status" value="1"/>
</dbReference>
<dbReference type="Proteomes" id="UP000186277">
    <property type="component" value="Unassembled WGS sequence"/>
</dbReference>
<keyword evidence="1 4" id="KW-0812">Transmembrane</keyword>
<dbReference type="PANTHER" id="PTHR23546">
    <property type="entry name" value="TRANSPORT PROTEIN"/>
    <property type="match status" value="1"/>
</dbReference>
<feature type="transmembrane region" description="Helical" evidence="4">
    <location>
        <begin position="78"/>
        <end position="96"/>
    </location>
</feature>
<dbReference type="Pfam" id="PF07690">
    <property type="entry name" value="MFS_1"/>
    <property type="match status" value="1"/>
</dbReference>
<feature type="transmembrane region" description="Helical" evidence="4">
    <location>
        <begin position="12"/>
        <end position="33"/>
    </location>
</feature>
<keyword evidence="2 4" id="KW-1133">Transmembrane helix</keyword>
<feature type="transmembrane region" description="Helical" evidence="4">
    <location>
        <begin position="148"/>
        <end position="167"/>
    </location>
</feature>
<dbReference type="SUPFAM" id="SSF103473">
    <property type="entry name" value="MFS general substrate transporter"/>
    <property type="match status" value="1"/>
</dbReference>
<feature type="transmembrane region" description="Helical" evidence="4">
    <location>
        <begin position="347"/>
        <end position="371"/>
    </location>
</feature>
<dbReference type="AlphaFoldDB" id="A0A1Q5U309"/>
<feature type="domain" description="Major facilitator superfamily (MFS) profile" evidence="5">
    <location>
        <begin position="1"/>
        <end position="400"/>
    </location>
</feature>
<feature type="transmembrane region" description="Helical" evidence="4">
    <location>
        <begin position="377"/>
        <end position="395"/>
    </location>
</feature>
<dbReference type="EMBL" id="MKGR01000010">
    <property type="protein sequence ID" value="OKP06864.1"/>
    <property type="molecule type" value="Genomic_DNA"/>
</dbReference>
<feature type="transmembrane region" description="Helical" evidence="4">
    <location>
        <begin position="174"/>
        <end position="195"/>
    </location>
</feature>
<accession>A0A1Q5U309</accession>
<dbReference type="InterPro" id="IPR020846">
    <property type="entry name" value="MFS_dom"/>
</dbReference>
<gene>
    <name evidence="6" type="ORF">Xentx_01771</name>
</gene>
<sequence>MLIKLPTHYLSLFPLMIMLLGNAIAHSLFMIGFPIIGRTMGINELLTGTLLSVSAFSMMIFAPFWGRYTDKYGQKAPVVIGIVSTALFLILTAGVIKFHTSLELTIPLLFSLFLLLKLTQSIGVAGLMPSAQAYVVNQTSHHERLSGMGVIGATFGFGSIIGGYLAMSSGITQFPSALFILGVIMLIISLGHRFLKTRPLSHAPQNTILPCSSYPQPHNSILPFALITFCVLLVYGMLQQTTGLRLQDQLGFSTQEALKGSGELLTSSMISMAAGQVIFTNFTTKYAGRLMIIGFFFGLLSLIYLAISNTYICMLIAMVCLGGAMSLIIPANLTLLSQAVGEKHQAYAASINLIGKGLGWAAGPVMGVIFYQYTPTLPVWFSMIFFLVALGIVIYQRKNRLILQ</sequence>
<dbReference type="InterPro" id="IPR011701">
    <property type="entry name" value="MFS"/>
</dbReference>
<proteinExistence type="predicted"/>
<protein>
    <submittedName>
        <fullName evidence="6">Efflux transporter, blt</fullName>
    </submittedName>
</protein>